<name>A0A7J3XXJ0_9CREN</name>
<organism evidence="2">
    <name type="scientific">Thermogladius calderae</name>
    <dbReference type="NCBI Taxonomy" id="1200300"/>
    <lineage>
        <taxon>Archaea</taxon>
        <taxon>Thermoproteota</taxon>
        <taxon>Thermoprotei</taxon>
        <taxon>Desulfurococcales</taxon>
        <taxon>Desulfurococcaceae</taxon>
        <taxon>Thermogladius</taxon>
    </lineage>
</organism>
<keyword evidence="1" id="KW-0472">Membrane</keyword>
<comment type="caution">
    <text evidence="2">The sequence shown here is derived from an EMBL/GenBank/DDBJ whole genome shotgun (WGS) entry which is preliminary data.</text>
</comment>
<dbReference type="EMBL" id="DRYK01000025">
    <property type="protein sequence ID" value="HHP67417.1"/>
    <property type="molecule type" value="Genomic_DNA"/>
</dbReference>
<keyword evidence="1" id="KW-0812">Transmembrane</keyword>
<keyword evidence="1" id="KW-1133">Transmembrane helix</keyword>
<protein>
    <submittedName>
        <fullName evidence="2">Uncharacterized protein</fullName>
    </submittedName>
</protein>
<dbReference type="AlphaFoldDB" id="A0A7J3XXJ0"/>
<proteinExistence type="predicted"/>
<feature type="transmembrane region" description="Helical" evidence="1">
    <location>
        <begin position="225"/>
        <end position="245"/>
    </location>
</feature>
<reference evidence="2" key="1">
    <citation type="journal article" date="2020" name="mSystems">
        <title>Genome- and Community-Level Interaction Insights into Carbon Utilization and Element Cycling Functions of Hydrothermarchaeota in Hydrothermal Sediment.</title>
        <authorList>
            <person name="Zhou Z."/>
            <person name="Liu Y."/>
            <person name="Xu W."/>
            <person name="Pan J."/>
            <person name="Luo Z.H."/>
            <person name="Li M."/>
        </authorList>
    </citation>
    <scope>NUCLEOTIDE SEQUENCE [LARGE SCALE GENOMIC DNA]</scope>
    <source>
        <strain evidence="2">SpSt-110</strain>
    </source>
</reference>
<evidence type="ECO:0000313" key="2">
    <source>
        <dbReference type="EMBL" id="HHP67417.1"/>
    </source>
</evidence>
<accession>A0A7J3XXJ0</accession>
<sequence length="252" mass="27682">MRKLTLWFVTILIVIIISASLVETSTGDPLQLLTCGINSFGNSYVAYLNMKINYFGDYGVLAAFFTERGVEAYGIILLKYPGEKPSLYAMVGDQNYWFYLSNITTGGLNISIVVDLTYRVVKITFSNTSKYFDLSSFFIPRLFTVIAGNVSGRYSLLPNVTIVRYGVYVSNTSLLNAQDPSRPPTSNIMVACGEVTPIQNQTTATTEVWTTTSRVISGNIVLPKWILLAALVIVALVAVSFMLFISGKIGSP</sequence>
<gene>
    <name evidence="2" type="ORF">ENM60_01270</name>
</gene>
<evidence type="ECO:0000256" key="1">
    <source>
        <dbReference type="SAM" id="Phobius"/>
    </source>
</evidence>